<evidence type="ECO:0000313" key="6">
    <source>
        <dbReference type="EMBL" id="RBA42706.1"/>
    </source>
</evidence>
<proteinExistence type="predicted"/>
<feature type="transmembrane region" description="Helical" evidence="4">
    <location>
        <begin position="231"/>
        <end position="255"/>
    </location>
</feature>
<reference evidence="6 7" key="1">
    <citation type="submission" date="2018-04" db="EMBL/GenBank/DDBJ databases">
        <title>Acinetobacter junii Genome sequencing and assembly.</title>
        <authorList>
            <person name="Su J."/>
            <person name="Rensing C."/>
            <person name="Mazhar H.S."/>
        </authorList>
    </citation>
    <scope>NUCLEOTIDE SEQUENCE [LARGE SCALE GENOMIC DNA]</scope>
    <source>
        <strain evidence="6 7">SC22</strain>
    </source>
</reference>
<feature type="transmembrane region" description="Helical" evidence="4">
    <location>
        <begin position="79"/>
        <end position="102"/>
    </location>
</feature>
<keyword evidence="2 4" id="KW-1133">Transmembrane helix</keyword>
<gene>
    <name evidence="6" type="ORF">DC346_15540</name>
</gene>
<protein>
    <submittedName>
        <fullName evidence="6">MFS transporter</fullName>
    </submittedName>
</protein>
<feature type="domain" description="Major facilitator superfamily (MFS) profile" evidence="5">
    <location>
        <begin position="13"/>
        <end position="411"/>
    </location>
</feature>
<dbReference type="PANTHER" id="PTHR23546:SF1">
    <property type="entry name" value="MEMBRANE PROTEIN"/>
    <property type="match status" value="1"/>
</dbReference>
<feature type="transmembrane region" description="Helical" evidence="4">
    <location>
        <begin position="152"/>
        <end position="173"/>
    </location>
</feature>
<dbReference type="GO" id="GO:0022857">
    <property type="term" value="F:transmembrane transporter activity"/>
    <property type="evidence" value="ECO:0007669"/>
    <property type="project" value="InterPro"/>
</dbReference>
<dbReference type="RefSeq" id="WP_112987495.1">
    <property type="nucleotide sequence ID" value="NZ_CP131470.1"/>
</dbReference>
<feature type="transmembrane region" description="Helical" evidence="4">
    <location>
        <begin position="267"/>
        <end position="288"/>
    </location>
</feature>
<sequence>MPFLLMNSMMNNHLKFLALAALINGTCFSMILPLLAPLTRQLHLSEFQGGVIVSAGAICMAIASIWVAKNKSNQSPQNLVNYGFMGMTVTWALFTFILALGLEAILPSVLIFILLVLSRASTGIFMAMPQIGLQSYVMTESAETTTRSKNMALFGAMNSFGMIVGPLATSLLLYGGLLFPMWFAVALLALVSLALIMFFKKTADIRSDADKTSEQSSNTVLNQQNIIKQSLIWLVLGFSTYVAIVTLNMTAGFYIQDKFFLSSQQSAVYFSQCMVVVGICLVVTQLLIVKMIKLQLHSLVLIGILTMCFGLLLSLYAQSIVVFQASYIFYGISVACLLPAFTTGAAQAVTQDSQVKMAGYCTATQAFGLIFGPLVSTYLYQFDQNLPFYFLFALMILVGICIGWVLVRKEEEMSSFVED</sequence>
<dbReference type="EMBL" id="QEWH01000120">
    <property type="protein sequence ID" value="RBA42706.1"/>
    <property type="molecule type" value="Genomic_DNA"/>
</dbReference>
<feature type="transmembrane region" description="Helical" evidence="4">
    <location>
        <begin position="358"/>
        <end position="380"/>
    </location>
</feature>
<feature type="transmembrane region" description="Helical" evidence="4">
    <location>
        <begin position="108"/>
        <end position="131"/>
    </location>
</feature>
<feature type="transmembrane region" description="Helical" evidence="4">
    <location>
        <begin position="386"/>
        <end position="407"/>
    </location>
</feature>
<name>A0A365PF15_ACIJU</name>
<dbReference type="AlphaFoldDB" id="A0A365PF15"/>
<dbReference type="STRING" id="40215.BVL33_09405"/>
<dbReference type="PANTHER" id="PTHR23546">
    <property type="entry name" value="TRANSPORT PROTEIN"/>
    <property type="match status" value="1"/>
</dbReference>
<keyword evidence="3 4" id="KW-0472">Membrane</keyword>
<dbReference type="InterPro" id="IPR020846">
    <property type="entry name" value="MFS_dom"/>
</dbReference>
<feature type="transmembrane region" description="Helical" evidence="4">
    <location>
        <begin position="300"/>
        <end position="321"/>
    </location>
</feature>
<dbReference type="InterPro" id="IPR036259">
    <property type="entry name" value="MFS_trans_sf"/>
</dbReference>
<feature type="transmembrane region" description="Helical" evidence="4">
    <location>
        <begin position="327"/>
        <end position="346"/>
    </location>
</feature>
<dbReference type="Pfam" id="PF07690">
    <property type="entry name" value="MFS_1"/>
    <property type="match status" value="2"/>
</dbReference>
<evidence type="ECO:0000259" key="5">
    <source>
        <dbReference type="PROSITE" id="PS50850"/>
    </source>
</evidence>
<organism evidence="6 7">
    <name type="scientific">Acinetobacter junii</name>
    <dbReference type="NCBI Taxonomy" id="40215"/>
    <lineage>
        <taxon>Bacteria</taxon>
        <taxon>Pseudomonadati</taxon>
        <taxon>Pseudomonadota</taxon>
        <taxon>Gammaproteobacteria</taxon>
        <taxon>Moraxellales</taxon>
        <taxon>Moraxellaceae</taxon>
        <taxon>Acinetobacter</taxon>
    </lineage>
</organism>
<dbReference type="PROSITE" id="PS50850">
    <property type="entry name" value="MFS"/>
    <property type="match status" value="1"/>
</dbReference>
<dbReference type="SUPFAM" id="SSF103473">
    <property type="entry name" value="MFS general substrate transporter"/>
    <property type="match status" value="1"/>
</dbReference>
<evidence type="ECO:0000256" key="1">
    <source>
        <dbReference type="ARBA" id="ARBA00022692"/>
    </source>
</evidence>
<evidence type="ECO:0000256" key="2">
    <source>
        <dbReference type="ARBA" id="ARBA00022989"/>
    </source>
</evidence>
<evidence type="ECO:0000256" key="4">
    <source>
        <dbReference type="SAM" id="Phobius"/>
    </source>
</evidence>
<dbReference type="Proteomes" id="UP000253688">
    <property type="component" value="Unassembled WGS sequence"/>
</dbReference>
<feature type="transmembrane region" description="Helical" evidence="4">
    <location>
        <begin position="16"/>
        <end position="35"/>
    </location>
</feature>
<dbReference type="Gene3D" id="1.20.1250.20">
    <property type="entry name" value="MFS general substrate transporter like domains"/>
    <property type="match status" value="1"/>
</dbReference>
<feature type="transmembrane region" description="Helical" evidence="4">
    <location>
        <begin position="47"/>
        <end position="67"/>
    </location>
</feature>
<dbReference type="InterPro" id="IPR011701">
    <property type="entry name" value="MFS"/>
</dbReference>
<comment type="caution">
    <text evidence="6">The sequence shown here is derived from an EMBL/GenBank/DDBJ whole genome shotgun (WGS) entry which is preliminary data.</text>
</comment>
<keyword evidence="1 4" id="KW-0812">Transmembrane</keyword>
<accession>A0A365PF15</accession>
<feature type="transmembrane region" description="Helical" evidence="4">
    <location>
        <begin position="179"/>
        <end position="199"/>
    </location>
</feature>
<evidence type="ECO:0000256" key="3">
    <source>
        <dbReference type="ARBA" id="ARBA00023136"/>
    </source>
</evidence>
<evidence type="ECO:0000313" key="7">
    <source>
        <dbReference type="Proteomes" id="UP000253688"/>
    </source>
</evidence>